<evidence type="ECO:0000256" key="5">
    <source>
        <dbReference type="PROSITE-ProRule" id="PRU00309"/>
    </source>
</evidence>
<dbReference type="PROSITE" id="PS50950">
    <property type="entry name" value="ZF_THAP"/>
    <property type="match status" value="1"/>
</dbReference>
<feature type="region of interest" description="Disordered" evidence="6">
    <location>
        <begin position="151"/>
        <end position="194"/>
    </location>
</feature>
<dbReference type="GO" id="GO:0005634">
    <property type="term" value="C:nucleus"/>
    <property type="evidence" value="ECO:0007669"/>
    <property type="project" value="TreeGrafter"/>
</dbReference>
<evidence type="ECO:0000256" key="1">
    <source>
        <dbReference type="ARBA" id="ARBA00022723"/>
    </source>
</evidence>
<dbReference type="GO" id="GO:0006357">
    <property type="term" value="P:regulation of transcription by RNA polymerase II"/>
    <property type="evidence" value="ECO:0007669"/>
    <property type="project" value="TreeGrafter"/>
</dbReference>
<comment type="caution">
    <text evidence="8">The sequence shown here is derived from an EMBL/GenBank/DDBJ whole genome shotgun (WGS) entry which is preliminary data.</text>
</comment>
<dbReference type="InterPro" id="IPR006612">
    <property type="entry name" value="THAP_Znf"/>
</dbReference>
<proteinExistence type="predicted"/>
<dbReference type="Pfam" id="PF05485">
    <property type="entry name" value="THAP"/>
    <property type="match status" value="1"/>
</dbReference>
<protein>
    <recommendedName>
        <fullName evidence="7">THAP-type domain-containing protein</fullName>
    </recommendedName>
</protein>
<dbReference type="GO" id="GO:0003700">
    <property type="term" value="F:DNA-binding transcription factor activity"/>
    <property type="evidence" value="ECO:0007669"/>
    <property type="project" value="TreeGrafter"/>
</dbReference>
<feature type="compositionally biased region" description="Polar residues" evidence="6">
    <location>
        <begin position="166"/>
        <end position="181"/>
    </location>
</feature>
<keyword evidence="4 5" id="KW-0238">DNA-binding</keyword>
<keyword evidence="9" id="KW-1185">Reference proteome</keyword>
<dbReference type="GO" id="GO:0008270">
    <property type="term" value="F:zinc ion binding"/>
    <property type="evidence" value="ECO:0007669"/>
    <property type="project" value="UniProtKB-KW"/>
</dbReference>
<dbReference type="SMART" id="SM00980">
    <property type="entry name" value="THAP"/>
    <property type="match status" value="1"/>
</dbReference>
<gene>
    <name evidence="8" type="ORF">MGAL_10B043164</name>
</gene>
<dbReference type="EMBL" id="UYJE01000255">
    <property type="protein sequence ID" value="VDH91578.1"/>
    <property type="molecule type" value="Genomic_DNA"/>
</dbReference>
<evidence type="ECO:0000259" key="7">
    <source>
        <dbReference type="PROSITE" id="PS50950"/>
    </source>
</evidence>
<dbReference type="PANTHER" id="PTHR46600:SF7">
    <property type="entry name" value="SI:DKEY-228B2.6-RELATED"/>
    <property type="match status" value="1"/>
</dbReference>
<evidence type="ECO:0000313" key="8">
    <source>
        <dbReference type="EMBL" id="VDH91578.1"/>
    </source>
</evidence>
<reference evidence="8" key="1">
    <citation type="submission" date="2018-11" db="EMBL/GenBank/DDBJ databases">
        <authorList>
            <person name="Alioto T."/>
            <person name="Alioto T."/>
        </authorList>
    </citation>
    <scope>NUCLEOTIDE SEQUENCE</scope>
</reference>
<evidence type="ECO:0000256" key="3">
    <source>
        <dbReference type="ARBA" id="ARBA00022833"/>
    </source>
</evidence>
<dbReference type="Proteomes" id="UP000596742">
    <property type="component" value="Unassembled WGS sequence"/>
</dbReference>
<feature type="domain" description="THAP-type" evidence="7">
    <location>
        <begin position="1"/>
        <end position="84"/>
    </location>
</feature>
<keyword evidence="2 5" id="KW-0863">Zinc-finger</keyword>
<dbReference type="GO" id="GO:0000978">
    <property type="term" value="F:RNA polymerase II cis-regulatory region sequence-specific DNA binding"/>
    <property type="evidence" value="ECO:0007669"/>
    <property type="project" value="TreeGrafter"/>
</dbReference>
<dbReference type="SUPFAM" id="SSF57716">
    <property type="entry name" value="Glucocorticoid receptor-like (DNA-binding domain)"/>
    <property type="match status" value="1"/>
</dbReference>
<dbReference type="InterPro" id="IPR026516">
    <property type="entry name" value="THAP1/10"/>
</dbReference>
<dbReference type="OrthoDB" id="6122312at2759"/>
<keyword evidence="3" id="KW-0862">Zinc</keyword>
<dbReference type="PANTHER" id="PTHR46600">
    <property type="entry name" value="THAP DOMAIN-CONTAINING"/>
    <property type="match status" value="1"/>
</dbReference>
<name>A0A8B6BJ42_MYTGA</name>
<evidence type="ECO:0000313" key="9">
    <source>
        <dbReference type="Proteomes" id="UP000596742"/>
    </source>
</evidence>
<evidence type="ECO:0000256" key="4">
    <source>
        <dbReference type="ARBA" id="ARBA00023125"/>
    </source>
</evidence>
<evidence type="ECO:0000256" key="6">
    <source>
        <dbReference type="SAM" id="MobiDB-lite"/>
    </source>
</evidence>
<sequence length="255" mass="28907">MVYCVAYGCNNEAKKGTGISFFRFPADVQLRKAWTYYCRRRNFVPGPNHRLCSAHFSKQSFTKDPELLVQLGMTYNLTLLPDAKLDVPVPDTGIKDGERMSISIRRGAFKKSRKAEILSMAYDSHVRAPAPQQKDTAKSVQLDDTEVLSCTQSEGELIPQPKPVETPQSKPVETPHSNPVETPQPNPVETPFKPSTSIRMVNKKLQVKLHQQRRTRGHQTHSKITEISKKLEAAARKSGNRDIRPWIKSIMNHIY</sequence>
<accession>A0A8B6BJ42</accession>
<dbReference type="AlphaFoldDB" id="A0A8B6BJ42"/>
<dbReference type="InterPro" id="IPR038441">
    <property type="entry name" value="THAP_Znf_sf"/>
</dbReference>
<organism evidence="8 9">
    <name type="scientific">Mytilus galloprovincialis</name>
    <name type="common">Mediterranean mussel</name>
    <dbReference type="NCBI Taxonomy" id="29158"/>
    <lineage>
        <taxon>Eukaryota</taxon>
        <taxon>Metazoa</taxon>
        <taxon>Spiralia</taxon>
        <taxon>Lophotrochozoa</taxon>
        <taxon>Mollusca</taxon>
        <taxon>Bivalvia</taxon>
        <taxon>Autobranchia</taxon>
        <taxon>Pteriomorphia</taxon>
        <taxon>Mytilida</taxon>
        <taxon>Mytiloidea</taxon>
        <taxon>Mytilidae</taxon>
        <taxon>Mytilinae</taxon>
        <taxon>Mytilus</taxon>
    </lineage>
</organism>
<evidence type="ECO:0000256" key="2">
    <source>
        <dbReference type="ARBA" id="ARBA00022771"/>
    </source>
</evidence>
<dbReference type="Gene3D" id="6.20.210.20">
    <property type="entry name" value="THAP domain"/>
    <property type="match status" value="1"/>
</dbReference>
<keyword evidence="1" id="KW-0479">Metal-binding</keyword>